<sequence length="215" mass="25053">MNILDTRFYAVVDRLSNLFILNIFWILSCLPIVTIVPATTAMFSVVRQWQLHQDTSVVRNYFRYFRENFKHSFIIGLIWMAISLLLYLNYFYLNQDQTGAKFIILVPLLLISLLFTGTSAYLFSVMSHYEITWKRAITSSFFMAIANFPITLFIIGVFVLLVVVLMYLPVFTLILFSIGAYINFFLCNRVFQKMELSGVSDHLSKVSKKYKPPLE</sequence>
<dbReference type="AlphaFoldDB" id="A0A561D6P9"/>
<protein>
    <submittedName>
        <fullName evidence="2">Putative membrane protein YesL</fullName>
    </submittedName>
</protein>
<evidence type="ECO:0000313" key="3">
    <source>
        <dbReference type="Proteomes" id="UP000319671"/>
    </source>
</evidence>
<gene>
    <name evidence="2" type="ORF">FB550_10842</name>
</gene>
<proteinExistence type="predicted"/>
<organism evidence="2 3">
    <name type="scientific">Neobacillus bataviensis</name>
    <dbReference type="NCBI Taxonomy" id="220685"/>
    <lineage>
        <taxon>Bacteria</taxon>
        <taxon>Bacillati</taxon>
        <taxon>Bacillota</taxon>
        <taxon>Bacilli</taxon>
        <taxon>Bacillales</taxon>
        <taxon>Bacillaceae</taxon>
        <taxon>Neobacillus</taxon>
    </lineage>
</organism>
<dbReference type="InterPro" id="IPR006938">
    <property type="entry name" value="DUF624"/>
</dbReference>
<keyword evidence="3" id="KW-1185">Reference proteome</keyword>
<evidence type="ECO:0000256" key="1">
    <source>
        <dbReference type="SAM" id="Phobius"/>
    </source>
</evidence>
<dbReference type="Pfam" id="PF04854">
    <property type="entry name" value="DUF624"/>
    <property type="match status" value="1"/>
</dbReference>
<accession>A0A561D6P9</accession>
<comment type="caution">
    <text evidence="2">The sequence shown here is derived from an EMBL/GenBank/DDBJ whole genome shotgun (WGS) entry which is preliminary data.</text>
</comment>
<feature type="transmembrane region" description="Helical" evidence="1">
    <location>
        <begin position="136"/>
        <end position="161"/>
    </location>
</feature>
<dbReference type="RefSeq" id="WP_144566242.1">
    <property type="nucleotide sequence ID" value="NZ_VIVN01000008.1"/>
</dbReference>
<feature type="transmembrane region" description="Helical" evidence="1">
    <location>
        <begin position="167"/>
        <end position="186"/>
    </location>
</feature>
<keyword evidence="1" id="KW-0472">Membrane</keyword>
<reference evidence="2 3" key="1">
    <citation type="submission" date="2019-06" db="EMBL/GenBank/DDBJ databases">
        <title>Sorghum-associated microbial communities from plants grown in Nebraska, USA.</title>
        <authorList>
            <person name="Schachtman D."/>
        </authorList>
    </citation>
    <scope>NUCLEOTIDE SEQUENCE [LARGE SCALE GENOMIC DNA]</scope>
    <source>
        <strain evidence="2 3">2482</strain>
    </source>
</reference>
<keyword evidence="1" id="KW-0812">Transmembrane</keyword>
<dbReference type="PROSITE" id="PS51257">
    <property type="entry name" value="PROKAR_LIPOPROTEIN"/>
    <property type="match status" value="1"/>
</dbReference>
<keyword evidence="1" id="KW-1133">Transmembrane helix</keyword>
<evidence type="ECO:0000313" key="2">
    <source>
        <dbReference type="EMBL" id="TWD98788.1"/>
    </source>
</evidence>
<name>A0A561D6P9_9BACI</name>
<feature type="transmembrane region" description="Helical" evidence="1">
    <location>
        <begin position="102"/>
        <end position="124"/>
    </location>
</feature>
<dbReference type="EMBL" id="VIVN01000008">
    <property type="protein sequence ID" value="TWD98788.1"/>
    <property type="molecule type" value="Genomic_DNA"/>
</dbReference>
<feature type="transmembrane region" description="Helical" evidence="1">
    <location>
        <begin position="72"/>
        <end position="90"/>
    </location>
</feature>
<dbReference type="Proteomes" id="UP000319671">
    <property type="component" value="Unassembled WGS sequence"/>
</dbReference>
<feature type="transmembrane region" description="Helical" evidence="1">
    <location>
        <begin position="20"/>
        <end position="46"/>
    </location>
</feature>